<organism evidence="2 3">
    <name type="scientific">Ideonella paludis</name>
    <dbReference type="NCBI Taxonomy" id="1233411"/>
    <lineage>
        <taxon>Bacteria</taxon>
        <taxon>Pseudomonadati</taxon>
        <taxon>Pseudomonadota</taxon>
        <taxon>Betaproteobacteria</taxon>
        <taxon>Burkholderiales</taxon>
        <taxon>Sphaerotilaceae</taxon>
        <taxon>Ideonella</taxon>
    </lineage>
</organism>
<name>A0ABS5E1B3_9BURK</name>
<keyword evidence="1" id="KW-0472">Membrane</keyword>
<gene>
    <name evidence="2" type="ORF">KAK11_17875</name>
</gene>
<keyword evidence="1" id="KW-0812">Transmembrane</keyword>
<keyword evidence="1" id="KW-1133">Transmembrane helix</keyword>
<evidence type="ECO:0000313" key="2">
    <source>
        <dbReference type="EMBL" id="MBQ0937200.1"/>
    </source>
</evidence>
<evidence type="ECO:0000313" key="3">
    <source>
        <dbReference type="Proteomes" id="UP000672097"/>
    </source>
</evidence>
<protein>
    <recommendedName>
        <fullName evidence="4">Flp family type IVb pilin</fullName>
    </recommendedName>
</protein>
<reference evidence="2 3" key="1">
    <citation type="submission" date="2021-04" db="EMBL/GenBank/DDBJ databases">
        <title>The genome sequence of type strain Ideonella paludis KCTC 32238.</title>
        <authorList>
            <person name="Liu Y."/>
        </authorList>
    </citation>
    <scope>NUCLEOTIDE SEQUENCE [LARGE SCALE GENOMIC DNA]</scope>
    <source>
        <strain evidence="2 3">KCTC 32238</strain>
    </source>
</reference>
<evidence type="ECO:0000256" key="1">
    <source>
        <dbReference type="SAM" id="Phobius"/>
    </source>
</evidence>
<accession>A0ABS5E1B3</accession>
<dbReference type="Proteomes" id="UP000672097">
    <property type="component" value="Unassembled WGS sequence"/>
</dbReference>
<feature type="transmembrane region" description="Helical" evidence="1">
    <location>
        <begin position="14"/>
        <end position="32"/>
    </location>
</feature>
<dbReference type="RefSeq" id="WP_210810668.1">
    <property type="nucleotide sequence ID" value="NZ_JAGQDG010000007.1"/>
</dbReference>
<dbReference type="EMBL" id="JAGQDG010000007">
    <property type="protein sequence ID" value="MBQ0937200.1"/>
    <property type="molecule type" value="Genomic_DNA"/>
</dbReference>
<keyword evidence="3" id="KW-1185">Reference proteome</keyword>
<evidence type="ECO:0008006" key="4">
    <source>
        <dbReference type="Google" id="ProtNLM"/>
    </source>
</evidence>
<proteinExistence type="predicted"/>
<comment type="caution">
    <text evidence="2">The sequence shown here is derived from an EMBL/GenBank/DDBJ whole genome shotgun (WGS) entry which is preliminary data.</text>
</comment>
<sequence length="61" mass="6919">MKFRSRQAQQGQTMVEYVIVLAAFSVILLIPYDGNVSVLDQMFAALQEAYKRFSYALSLPT</sequence>